<accession>A0A2Z2KAB7</accession>
<protein>
    <submittedName>
        <fullName evidence="1">Uncharacterized protein</fullName>
    </submittedName>
</protein>
<evidence type="ECO:0000313" key="1">
    <source>
        <dbReference type="EMBL" id="ASA20485.1"/>
    </source>
</evidence>
<dbReference type="KEGG" id="pdh:B9T62_06515"/>
<dbReference type="AlphaFoldDB" id="A0A2Z2KAB7"/>
<name>A0A2Z2KAB7_9BACL</name>
<keyword evidence="2" id="KW-1185">Reference proteome</keyword>
<reference evidence="1 2" key="1">
    <citation type="submission" date="2017-06" db="EMBL/GenBank/DDBJ databases">
        <title>Complete genome sequence of Paenibacillus donghaensis KCTC 13049T isolated from East Sea sediment, South Korea.</title>
        <authorList>
            <person name="Jung B.K."/>
            <person name="Hong S.-J."/>
            <person name="Shin J.-H."/>
        </authorList>
    </citation>
    <scope>NUCLEOTIDE SEQUENCE [LARGE SCALE GENOMIC DNA]</scope>
    <source>
        <strain evidence="1 2">KCTC 13049</strain>
    </source>
</reference>
<dbReference type="EMBL" id="CP021780">
    <property type="protein sequence ID" value="ASA20485.1"/>
    <property type="molecule type" value="Genomic_DNA"/>
</dbReference>
<sequence>MKAAARRILHTLQEAGIEVIGASSVRCWDDSGEQNYPVIHNRVHNIADWIELARSEQLDGIIHTNWGCPFSLGSPHGLFETSRYPAYFPADLSWNFQAAADTYLERFLHQFHGVSLAEMEHAEWADYTITDYYQLIPQLLPLITRNLPTAELIDAMIRFELPAARRSPLPTLLFRGAWSPDSEEVITFLKEKYRMGYSDLLAAKQNMRRVLAQLLPQEMAELFILSRFYRPELYEKQLQLLIADLQIIE</sequence>
<dbReference type="Proteomes" id="UP000249890">
    <property type="component" value="Chromosome"/>
</dbReference>
<organism evidence="1 2">
    <name type="scientific">Paenibacillus donghaensis</name>
    <dbReference type="NCBI Taxonomy" id="414771"/>
    <lineage>
        <taxon>Bacteria</taxon>
        <taxon>Bacillati</taxon>
        <taxon>Bacillota</taxon>
        <taxon>Bacilli</taxon>
        <taxon>Bacillales</taxon>
        <taxon>Paenibacillaceae</taxon>
        <taxon>Paenibacillus</taxon>
    </lineage>
</organism>
<proteinExistence type="predicted"/>
<evidence type="ECO:0000313" key="2">
    <source>
        <dbReference type="Proteomes" id="UP000249890"/>
    </source>
</evidence>
<gene>
    <name evidence="1" type="ORF">B9T62_06515</name>
</gene>